<gene>
    <name evidence="1" type="ORF">LK03_15470</name>
</gene>
<dbReference type="STRING" id="157783.LK03_15470"/>
<dbReference type="EMBL" id="CP009455">
    <property type="protein sequence ID" value="AIR90591.1"/>
    <property type="molecule type" value="Genomic_DNA"/>
</dbReference>
<organism evidence="1 2">
    <name type="scientific">Pseudomonas cremoricolorata</name>
    <dbReference type="NCBI Taxonomy" id="157783"/>
    <lineage>
        <taxon>Bacteria</taxon>
        <taxon>Pseudomonadati</taxon>
        <taxon>Pseudomonadota</taxon>
        <taxon>Gammaproteobacteria</taxon>
        <taxon>Pseudomonadales</taxon>
        <taxon>Pseudomonadaceae</taxon>
        <taxon>Pseudomonas</taxon>
    </lineage>
</organism>
<keyword evidence="2" id="KW-1185">Reference proteome</keyword>
<proteinExistence type="predicted"/>
<dbReference type="eggNOG" id="COG4381">
    <property type="taxonomic scope" value="Bacteria"/>
</dbReference>
<dbReference type="Proteomes" id="UP000029493">
    <property type="component" value="Chromosome"/>
</dbReference>
<evidence type="ECO:0000313" key="2">
    <source>
        <dbReference type="Proteomes" id="UP000029493"/>
    </source>
</evidence>
<dbReference type="KEGG" id="psw:LK03_15470"/>
<dbReference type="RefSeq" id="WP_038413187.1">
    <property type="nucleotide sequence ID" value="NZ_CP009455.1"/>
</dbReference>
<name>A0A089WPT0_9PSED</name>
<dbReference type="OrthoDB" id="5677166at2"/>
<sequence>MSREALLRRAVTISLFTWRRAEADDALDDTDRKGWWGDCTPTVTGDRIGSRLWLLQRRTITAQTLRDAREYAEEALAWLIDDEIVTAVTVTVERQDNERVNLRVTLTEQNGETLQLVFEDTWSLINAV</sequence>
<dbReference type="Pfam" id="PF07409">
    <property type="entry name" value="GP46"/>
    <property type="match status" value="1"/>
</dbReference>
<accession>A0A089WPT0</accession>
<reference evidence="1 2" key="1">
    <citation type="submission" date="2014-09" db="EMBL/GenBank/DDBJ databases">
        <authorList>
            <person name="Chan K.-G."/>
        </authorList>
    </citation>
    <scope>NUCLEOTIDE SEQUENCE [LARGE SCALE GENOMIC DNA]</scope>
    <source>
        <strain evidence="1 2">ND07</strain>
    </source>
</reference>
<evidence type="ECO:0000313" key="1">
    <source>
        <dbReference type="EMBL" id="AIR90591.1"/>
    </source>
</evidence>
<dbReference type="AlphaFoldDB" id="A0A089WPT0"/>
<protein>
    <submittedName>
        <fullName evidence="1">Phage GP46</fullName>
    </submittedName>
</protein>
<dbReference type="InterPro" id="IPR010877">
    <property type="entry name" value="Phage_Mu_Gp46"/>
</dbReference>